<dbReference type="Proteomes" id="UP000266389">
    <property type="component" value="Unassembled WGS sequence"/>
</dbReference>
<reference evidence="2 3" key="1">
    <citation type="journal article" date="2011" name="ISME J.">
        <title>Community ecology of hot spring cyanobacterial mats: predominant populations and their functional potential.</title>
        <authorList>
            <person name="Klatt C.G."/>
            <person name="Wood J.M."/>
            <person name="Rusch D.B."/>
            <person name="Bateson M.M."/>
            <person name="Hamamura N."/>
            <person name="Heidelberg J.F."/>
            <person name="Grossman A.R."/>
            <person name="Bhaya D."/>
            <person name="Cohan F.M."/>
            <person name="Kuhl M."/>
            <person name="Bryant D.A."/>
            <person name="Ward D.M."/>
        </authorList>
    </citation>
    <scope>NUCLEOTIDE SEQUENCE [LARGE SCALE GENOMIC DNA]</scope>
    <source>
        <strain evidence="2">OS</strain>
    </source>
</reference>
<sequence>MTKVFYTAFASVLLILHAMALPAQILPLVSDSTKPTSPPRNIPAPFLPFIREAEKIGNGALTQWQNFQMMVLERAARRLEPSLQRYIQRKAADGRALLDSAIATFRTEQYERLQALNALLLSLSPEERQREITAQKFAEYARLEKFEQQLDTLLAQQIAKLSEHLEGLIAVSELKKADRAAGLTPARAPNETDELDTLLPTVSTPIGLDISLSFNSQSIWYGLQQNLLTRNDSDVVSGSTMLFSMTYTHQIGLWGGVELVGLFGQAQFLDQFTLHLGLERTFFETLSAGLTYSRYFFSSGSVQFSSIISDNLGAYLTYPTPILTPSLSINYSFSRTLNYLFLTLSASRTFIFESFFGGLLSLSPSISFDTGTLPSYTICFSGTPLSTIRRTALRDQRRSAITRQEFLASSFLPLNLSLSLSLDYTLGNFRLSPSAHLAFPLNTPSYILELQPLPPLPPRQLGTFNEPKNAIFYFLITFALTL</sequence>
<dbReference type="EMBL" id="PHFL01000072">
    <property type="protein sequence ID" value="RFM22894.1"/>
    <property type="molecule type" value="Genomic_DNA"/>
</dbReference>
<evidence type="ECO:0000313" key="3">
    <source>
        <dbReference type="Proteomes" id="UP000266389"/>
    </source>
</evidence>
<comment type="caution">
    <text evidence="2">The sequence shown here is derived from an EMBL/GenBank/DDBJ whole genome shotgun (WGS) entry which is preliminary data.</text>
</comment>
<evidence type="ECO:0000256" key="1">
    <source>
        <dbReference type="SAM" id="SignalP"/>
    </source>
</evidence>
<accession>A0A395LZ40</accession>
<name>A0A395LZ40_9BACT</name>
<evidence type="ECO:0000313" key="2">
    <source>
        <dbReference type="EMBL" id="RFM22894.1"/>
    </source>
</evidence>
<organism evidence="2 3">
    <name type="scientific">Candidatus Thermochlorobacter aerophilus</name>
    <dbReference type="NCBI Taxonomy" id="1868324"/>
    <lineage>
        <taxon>Bacteria</taxon>
        <taxon>Pseudomonadati</taxon>
        <taxon>Chlorobiota</taxon>
        <taxon>Chlorobiia</taxon>
        <taxon>Chlorobiales</taxon>
        <taxon>Candidatus Thermochlorobacteriaceae</taxon>
        <taxon>Candidatus Thermochlorobacter</taxon>
    </lineage>
</organism>
<keyword evidence="1" id="KW-0732">Signal</keyword>
<gene>
    <name evidence="2" type="ORF">D0433_13840</name>
</gene>
<feature type="signal peptide" evidence="1">
    <location>
        <begin position="1"/>
        <end position="25"/>
    </location>
</feature>
<protein>
    <submittedName>
        <fullName evidence="2">Uncharacterized protein</fullName>
    </submittedName>
</protein>
<feature type="chain" id="PRO_5017429783" evidence="1">
    <location>
        <begin position="26"/>
        <end position="482"/>
    </location>
</feature>
<proteinExistence type="predicted"/>
<dbReference type="AlphaFoldDB" id="A0A395LZ40"/>